<feature type="region of interest" description="Disordered" evidence="1">
    <location>
        <begin position="67"/>
        <end position="121"/>
    </location>
</feature>
<evidence type="ECO:0000256" key="1">
    <source>
        <dbReference type="SAM" id="MobiDB-lite"/>
    </source>
</evidence>
<keyword evidence="3" id="KW-1185">Reference proteome</keyword>
<evidence type="ECO:0000313" key="2">
    <source>
        <dbReference type="EMBL" id="KAF6216269.1"/>
    </source>
</evidence>
<gene>
    <name evidence="2" type="ORF">GE061_000609</name>
</gene>
<feature type="region of interest" description="Disordered" evidence="1">
    <location>
        <begin position="137"/>
        <end position="166"/>
    </location>
</feature>
<feature type="compositionally biased region" description="Acidic residues" evidence="1">
    <location>
        <begin position="67"/>
        <end position="105"/>
    </location>
</feature>
<sequence length="292" mass="33970">MDNLSIFHKVKLPFPRLLDYPNKICLWIYCLMYSRLKVRFSLHPQFLAVKMSNKKGFTEEEILELLNSDEEVSEYEPSESEEDESCDSMDDSDRDEQEVIAEQDPPEIPTPDVQNLDAPLSMPQRNTDWYVLSCVTPDEDKEPDLDQQSDDDGDDSPTEGVLSTRKISPKARMSLSLQAKMECLRSFLSALPHMESHYCRKDKKKQYLEPVFQTKTEVFELYQKYASERNTPSATLKTFYEEFDRHNMSIYTPRKDQCDTCVGFKAGTVSQDYYNHHQEAKTLARSEMDSDN</sequence>
<evidence type="ECO:0000313" key="3">
    <source>
        <dbReference type="Proteomes" id="UP000466442"/>
    </source>
</evidence>
<protein>
    <submittedName>
        <fullName evidence="2">Uncharacterized protein</fullName>
    </submittedName>
</protein>
<reference evidence="2" key="1">
    <citation type="journal article" date="2021" name="Mol. Ecol. Resour.">
        <title>Apolygus lucorum genome provides insights into omnivorousness and mesophyll feeding.</title>
        <authorList>
            <person name="Liu Y."/>
            <person name="Liu H."/>
            <person name="Wang H."/>
            <person name="Huang T."/>
            <person name="Liu B."/>
            <person name="Yang B."/>
            <person name="Yin L."/>
            <person name="Li B."/>
            <person name="Zhang Y."/>
            <person name="Zhang S."/>
            <person name="Jiang F."/>
            <person name="Zhang X."/>
            <person name="Ren Y."/>
            <person name="Wang B."/>
            <person name="Wang S."/>
            <person name="Lu Y."/>
            <person name="Wu K."/>
            <person name="Fan W."/>
            <person name="Wang G."/>
        </authorList>
    </citation>
    <scope>NUCLEOTIDE SEQUENCE</scope>
    <source>
        <strain evidence="2">12Hb</strain>
    </source>
</reference>
<dbReference type="EMBL" id="WIXP02000001">
    <property type="protein sequence ID" value="KAF6216269.1"/>
    <property type="molecule type" value="Genomic_DNA"/>
</dbReference>
<organism evidence="2 3">
    <name type="scientific">Apolygus lucorum</name>
    <name type="common">Small green plant bug</name>
    <name type="synonym">Lygocoris lucorum</name>
    <dbReference type="NCBI Taxonomy" id="248454"/>
    <lineage>
        <taxon>Eukaryota</taxon>
        <taxon>Metazoa</taxon>
        <taxon>Ecdysozoa</taxon>
        <taxon>Arthropoda</taxon>
        <taxon>Hexapoda</taxon>
        <taxon>Insecta</taxon>
        <taxon>Pterygota</taxon>
        <taxon>Neoptera</taxon>
        <taxon>Paraneoptera</taxon>
        <taxon>Hemiptera</taxon>
        <taxon>Heteroptera</taxon>
        <taxon>Panheteroptera</taxon>
        <taxon>Cimicomorpha</taxon>
        <taxon>Miridae</taxon>
        <taxon>Mirini</taxon>
        <taxon>Apolygus</taxon>
    </lineage>
</organism>
<comment type="caution">
    <text evidence="2">The sequence shown here is derived from an EMBL/GenBank/DDBJ whole genome shotgun (WGS) entry which is preliminary data.</text>
</comment>
<accession>A0A8S9Y6C3</accession>
<name>A0A8S9Y6C3_APOLU</name>
<feature type="compositionally biased region" description="Acidic residues" evidence="1">
    <location>
        <begin position="137"/>
        <end position="157"/>
    </location>
</feature>
<dbReference type="AlphaFoldDB" id="A0A8S9Y6C3"/>
<dbReference type="Proteomes" id="UP000466442">
    <property type="component" value="Linkage Group LG1"/>
</dbReference>
<proteinExistence type="predicted"/>
<dbReference type="OrthoDB" id="6772076at2759"/>